<dbReference type="STRING" id="1619308.B5808_02165"/>
<evidence type="ECO:0000313" key="2">
    <source>
        <dbReference type="Proteomes" id="UP000192775"/>
    </source>
</evidence>
<protein>
    <submittedName>
        <fullName evidence="1">Uncharacterized protein</fullName>
    </submittedName>
</protein>
<dbReference type="Proteomes" id="UP000192775">
    <property type="component" value="Chromosome"/>
</dbReference>
<dbReference type="RefSeq" id="WP_085018031.1">
    <property type="nucleotide sequence ID" value="NZ_BMHD01000001.1"/>
</dbReference>
<evidence type="ECO:0000313" key="1">
    <source>
        <dbReference type="EMBL" id="ARJ04163.1"/>
    </source>
</evidence>
<gene>
    <name evidence="1" type="ORF">B5808_02165</name>
</gene>
<dbReference type="KEGG" id="cphy:B5808_02165"/>
<name>A0A1X9LGA0_9MICO</name>
<proteinExistence type="predicted"/>
<reference evidence="1 2" key="1">
    <citation type="submission" date="2017-04" db="EMBL/GenBank/DDBJ databases">
        <authorList>
            <person name="Afonso C.L."/>
            <person name="Miller P.J."/>
            <person name="Scott M.A."/>
            <person name="Spackman E."/>
            <person name="Goraichik I."/>
            <person name="Dimitrov K.M."/>
            <person name="Suarez D.L."/>
            <person name="Swayne D.E."/>
        </authorList>
    </citation>
    <scope>NUCLEOTIDE SEQUENCE [LARGE SCALE GENOMIC DNA]</scope>
    <source>
        <strain evidence="2">XA(T)</strain>
    </source>
</reference>
<accession>A0A1X9LGA0</accession>
<dbReference type="AlphaFoldDB" id="A0A1X9LGA0"/>
<organism evidence="1 2">
    <name type="scientific">Cnuibacter physcomitrellae</name>
    <dbReference type="NCBI Taxonomy" id="1619308"/>
    <lineage>
        <taxon>Bacteria</taxon>
        <taxon>Bacillati</taxon>
        <taxon>Actinomycetota</taxon>
        <taxon>Actinomycetes</taxon>
        <taxon>Micrococcales</taxon>
        <taxon>Microbacteriaceae</taxon>
        <taxon>Cnuibacter</taxon>
    </lineage>
</organism>
<keyword evidence="2" id="KW-1185">Reference proteome</keyword>
<sequence>MTVTTPTSSPGRVLGIVGLILAFLTPVIGLILSIIALVQSKKAGVRNGLALVGVIVGAALTAAIIAVIVIASVTFGGRVGTALDLCAQNGPGTYTQDGTTITCD</sequence>
<dbReference type="EMBL" id="CP020715">
    <property type="protein sequence ID" value="ARJ04163.1"/>
    <property type="molecule type" value="Genomic_DNA"/>
</dbReference>